<feature type="domain" description="PRMT5 arginine-N-methyltransferase" evidence="8">
    <location>
        <begin position="262"/>
        <end position="425"/>
    </location>
</feature>
<dbReference type="Pfam" id="PF17285">
    <property type="entry name" value="PRMT5_TIM"/>
    <property type="match status" value="1"/>
</dbReference>
<evidence type="ECO:0000313" key="12">
    <source>
        <dbReference type="Proteomes" id="UP001150907"/>
    </source>
</evidence>
<comment type="caution">
    <text evidence="11">The sequence shown here is derived from an EMBL/GenBank/DDBJ whole genome shotgun (WGS) entry which is preliminary data.</text>
</comment>
<dbReference type="GO" id="GO:0006355">
    <property type="term" value="P:regulation of DNA-templated transcription"/>
    <property type="evidence" value="ECO:0007669"/>
    <property type="project" value="TreeGrafter"/>
</dbReference>
<dbReference type="Gene3D" id="2.70.160.11">
    <property type="entry name" value="Hnrnp arginine n-methyltransferase1"/>
    <property type="match status" value="1"/>
</dbReference>
<dbReference type="InterPro" id="IPR035248">
    <property type="entry name" value="PRMT5_C"/>
</dbReference>
<dbReference type="GO" id="GO:0005829">
    <property type="term" value="C:cytosol"/>
    <property type="evidence" value="ECO:0007669"/>
    <property type="project" value="TreeGrafter"/>
</dbReference>
<dbReference type="Pfam" id="PF05185">
    <property type="entry name" value="PRMT5"/>
    <property type="match status" value="1"/>
</dbReference>
<dbReference type="InterPro" id="IPR007857">
    <property type="entry name" value="Arg_MeTrfase_PRMT5"/>
</dbReference>
<dbReference type="Proteomes" id="UP001150907">
    <property type="component" value="Unassembled WGS sequence"/>
</dbReference>
<dbReference type="PROSITE" id="PS51678">
    <property type="entry name" value="SAM_MT_PRMT"/>
    <property type="match status" value="1"/>
</dbReference>
<name>A0A9W8BCC9_9FUNG</name>
<keyword evidence="12" id="KW-1185">Reference proteome</keyword>
<accession>A0A9W8BCC9</accession>
<dbReference type="OrthoDB" id="1368803at2759"/>
<evidence type="ECO:0000313" key="11">
    <source>
        <dbReference type="EMBL" id="KAJ2003982.1"/>
    </source>
</evidence>
<gene>
    <name evidence="11" type="ORF">H4R26_002769</name>
</gene>
<dbReference type="PANTHER" id="PTHR10738">
    <property type="entry name" value="PROTEIN ARGININE N-METHYLTRANSFERASE 5"/>
    <property type="match status" value="1"/>
</dbReference>
<dbReference type="GO" id="GO:0016274">
    <property type="term" value="F:protein-arginine N-methyltransferase activity"/>
    <property type="evidence" value="ECO:0007669"/>
    <property type="project" value="InterPro"/>
</dbReference>
<dbReference type="CDD" id="cd02440">
    <property type="entry name" value="AdoMet_MTases"/>
    <property type="match status" value="1"/>
</dbReference>
<feature type="binding site" evidence="6">
    <location>
        <begin position="296"/>
        <end position="297"/>
    </location>
    <ligand>
        <name>S-adenosyl-L-methionine</name>
        <dbReference type="ChEBI" id="CHEBI:59789"/>
    </ligand>
</feature>
<dbReference type="InterPro" id="IPR029063">
    <property type="entry name" value="SAM-dependent_MTases_sf"/>
</dbReference>
<feature type="binding site" evidence="6">
    <location>
        <begin position="380"/>
        <end position="381"/>
    </location>
    <ligand>
        <name>S-adenosyl-L-methionine</name>
        <dbReference type="ChEBI" id="CHEBI:59789"/>
    </ligand>
</feature>
<feature type="binding site" evidence="6">
    <location>
        <position position="287"/>
    </location>
    <ligand>
        <name>S-adenosyl-L-methionine</name>
        <dbReference type="ChEBI" id="CHEBI:59789"/>
    </ligand>
</feature>
<feature type="domain" description="PRMT5 TIM barrel" evidence="9">
    <location>
        <begin position="81"/>
        <end position="250"/>
    </location>
</feature>
<proteinExistence type="inferred from homology"/>
<dbReference type="InterPro" id="IPR035075">
    <property type="entry name" value="PRMT5"/>
</dbReference>
<dbReference type="EMBL" id="JANBQF010000183">
    <property type="protein sequence ID" value="KAJ2003982.1"/>
    <property type="molecule type" value="Genomic_DNA"/>
</dbReference>
<reference evidence="11" key="1">
    <citation type="submission" date="2022-07" db="EMBL/GenBank/DDBJ databases">
        <title>Phylogenomic reconstructions and comparative analyses of Kickxellomycotina fungi.</title>
        <authorList>
            <person name="Reynolds N.K."/>
            <person name="Stajich J.E."/>
            <person name="Barry K."/>
            <person name="Grigoriev I.V."/>
            <person name="Crous P."/>
            <person name="Smith M.E."/>
        </authorList>
    </citation>
    <scope>NUCLEOTIDE SEQUENCE</scope>
    <source>
        <strain evidence="11">IMI 214461</strain>
    </source>
</reference>
<dbReference type="Gene3D" id="3.20.20.150">
    <property type="entry name" value="Divalent-metal-dependent TIM barrel enzymes"/>
    <property type="match status" value="1"/>
</dbReference>
<keyword evidence="1 4" id="KW-0489">Methyltransferase</keyword>
<keyword evidence="2 4" id="KW-0808">Transferase</keyword>
<feature type="active site" description="Proton donor/acceptor" evidence="5">
    <location>
        <position position="396"/>
    </location>
</feature>
<evidence type="ECO:0000256" key="2">
    <source>
        <dbReference type="ARBA" id="ARBA00022679"/>
    </source>
</evidence>
<evidence type="ECO:0000256" key="5">
    <source>
        <dbReference type="PIRSR" id="PIRSR015894-1"/>
    </source>
</evidence>
<protein>
    <recommendedName>
        <fullName evidence="4">Protein arginine N-methyltransferase</fullName>
    </recommendedName>
</protein>
<dbReference type="SUPFAM" id="SSF53335">
    <property type="entry name" value="S-adenosyl-L-methionine-dependent methyltransferases"/>
    <property type="match status" value="1"/>
</dbReference>
<evidence type="ECO:0000259" key="8">
    <source>
        <dbReference type="Pfam" id="PF05185"/>
    </source>
</evidence>
<feature type="active site" description="Proton donor/acceptor" evidence="5">
    <location>
        <position position="405"/>
    </location>
</feature>
<organism evidence="11 12">
    <name type="scientific">Coemansia thaxteri</name>
    <dbReference type="NCBI Taxonomy" id="2663907"/>
    <lineage>
        <taxon>Eukaryota</taxon>
        <taxon>Fungi</taxon>
        <taxon>Fungi incertae sedis</taxon>
        <taxon>Zoopagomycota</taxon>
        <taxon>Kickxellomycotina</taxon>
        <taxon>Kickxellomycetes</taxon>
        <taxon>Kickxellales</taxon>
        <taxon>Kickxellaceae</taxon>
        <taxon>Coemansia</taxon>
    </lineage>
</organism>
<keyword evidence="3 4" id="KW-0949">S-adenosyl-L-methionine</keyword>
<feature type="binding site" evidence="6">
    <location>
        <position position="353"/>
    </location>
    <ligand>
        <name>S-adenosyl-L-methionine</name>
        <dbReference type="ChEBI" id="CHEBI:59789"/>
    </ligand>
</feature>
<sequence>MSFNGISVGIEPWQAVADADDYVFKGMTQAEADFCVLAVTHLSGLDAQAAVDRGHFELSEVVTKSAQNTYCVLGKQTDWTNEALASMEAQYAAYVGIRRVLAPEIGGSSGAEYARLLLSLMADSAAAAVVVRVRLAGGSSDHDDIAWRQWNALRQRCAHHPRLQVALELPEAPDSDVCAARMRQWQAEPVVLVVLPTTLFVRNAAGYPVLRAAFQAAVRRWMDFSVALAVRQSHGDNSALVDYVRYVRHLGAALGPRDAAADASDAYRDVLQAPLQPLMDHLDAVTYETFEQDVPKYDAYERAVALALSDAKRKRGASELVVAVVGAGRGPLVTRVRRAACGVGVRVRVVAVEKNPRAFVELQRRNAGEWAQQVELVLADMRRWAPAQRVDVLVSELLGSFADNELAPECLADAHRLLAPGGVCIPQRCSAYVAPLSSAVLHARAAANAASAGKDAAPGLETPYVVNLHAAHVLADARAVWSFDFPAGSPRDCAATAEFRVPCASLVHGLAGFFDAVLYKDVVLSICPAAPTADMHSWFPMFFPVKVRRRVHWPLAAASKPQKLIT</sequence>
<feature type="domain" description="PRMT5 oligomerisation" evidence="10">
    <location>
        <begin position="429"/>
        <end position="548"/>
    </location>
</feature>
<dbReference type="GO" id="GO:0032259">
    <property type="term" value="P:methylation"/>
    <property type="evidence" value="ECO:0007669"/>
    <property type="project" value="UniProtKB-KW"/>
</dbReference>
<dbReference type="Gene3D" id="3.40.50.150">
    <property type="entry name" value="Vaccinia Virus protein VP39"/>
    <property type="match status" value="1"/>
</dbReference>
<feature type="site" description="Critical for specifying symmetric addition of methyl groups" evidence="7">
    <location>
        <position position="290"/>
    </location>
</feature>
<evidence type="ECO:0000256" key="4">
    <source>
        <dbReference type="PIRNR" id="PIRNR015894"/>
    </source>
</evidence>
<dbReference type="InterPro" id="IPR025799">
    <property type="entry name" value="Arg_MeTrfase"/>
</dbReference>
<evidence type="ECO:0000259" key="9">
    <source>
        <dbReference type="Pfam" id="PF17285"/>
    </source>
</evidence>
<evidence type="ECO:0000256" key="1">
    <source>
        <dbReference type="ARBA" id="ARBA00022603"/>
    </source>
</evidence>
<dbReference type="PANTHER" id="PTHR10738:SF0">
    <property type="entry name" value="PROTEIN ARGININE N-METHYLTRANSFERASE 5"/>
    <property type="match status" value="1"/>
</dbReference>
<dbReference type="PIRSF" id="PIRSF015894">
    <property type="entry name" value="Skb1_MeTrfase"/>
    <property type="match status" value="1"/>
</dbReference>
<comment type="similarity">
    <text evidence="4">Belongs to the class I-like SAM-binding methyltransferase superfamily.</text>
</comment>
<dbReference type="InterPro" id="IPR035247">
    <property type="entry name" value="PRMT5_TIM"/>
</dbReference>
<dbReference type="GO" id="GO:0005634">
    <property type="term" value="C:nucleus"/>
    <property type="evidence" value="ECO:0007669"/>
    <property type="project" value="TreeGrafter"/>
</dbReference>
<dbReference type="Pfam" id="PF17286">
    <property type="entry name" value="PRMT5_C"/>
    <property type="match status" value="1"/>
</dbReference>
<evidence type="ECO:0000256" key="3">
    <source>
        <dbReference type="ARBA" id="ARBA00022691"/>
    </source>
</evidence>
<evidence type="ECO:0000256" key="7">
    <source>
        <dbReference type="PIRSR" id="PIRSR015894-3"/>
    </source>
</evidence>
<dbReference type="AlphaFoldDB" id="A0A9W8BCC9"/>
<evidence type="ECO:0000259" key="10">
    <source>
        <dbReference type="Pfam" id="PF17286"/>
    </source>
</evidence>
<evidence type="ECO:0000256" key="6">
    <source>
        <dbReference type="PIRSR" id="PIRSR015894-2"/>
    </source>
</evidence>